<dbReference type="EMBL" id="BAAAYL010000001">
    <property type="protein sequence ID" value="GAA3371589.1"/>
    <property type="molecule type" value="Genomic_DNA"/>
</dbReference>
<gene>
    <name evidence="1" type="ORF">GCM10020367_22870</name>
</gene>
<reference evidence="2" key="1">
    <citation type="journal article" date="2019" name="Int. J. Syst. Evol. Microbiol.">
        <title>The Global Catalogue of Microorganisms (GCM) 10K type strain sequencing project: providing services to taxonomists for standard genome sequencing and annotation.</title>
        <authorList>
            <consortium name="The Broad Institute Genomics Platform"/>
            <consortium name="The Broad Institute Genome Sequencing Center for Infectious Disease"/>
            <person name="Wu L."/>
            <person name="Ma J."/>
        </authorList>
    </citation>
    <scope>NUCLEOTIDE SEQUENCE [LARGE SCALE GENOMIC DNA]</scope>
    <source>
        <strain evidence="2">JCM 9651</strain>
    </source>
</reference>
<dbReference type="Proteomes" id="UP001499990">
    <property type="component" value="Unassembled WGS sequence"/>
</dbReference>
<proteinExistence type="predicted"/>
<protein>
    <recommendedName>
        <fullName evidence="3">GNAT family N-acetyltransferase</fullName>
    </recommendedName>
</protein>
<dbReference type="InterPro" id="IPR016181">
    <property type="entry name" value="Acyl_CoA_acyltransferase"/>
</dbReference>
<dbReference type="Gene3D" id="3.40.630.30">
    <property type="match status" value="1"/>
</dbReference>
<dbReference type="Pfam" id="PF13527">
    <property type="entry name" value="Acetyltransf_9"/>
    <property type="match status" value="1"/>
</dbReference>
<dbReference type="SUPFAM" id="SSF55729">
    <property type="entry name" value="Acyl-CoA N-acyltransferases (Nat)"/>
    <property type="match status" value="1"/>
</dbReference>
<organism evidence="1 2">
    <name type="scientific">Streptomyces sannanensis</name>
    <dbReference type="NCBI Taxonomy" id="285536"/>
    <lineage>
        <taxon>Bacteria</taxon>
        <taxon>Bacillati</taxon>
        <taxon>Actinomycetota</taxon>
        <taxon>Actinomycetes</taxon>
        <taxon>Kitasatosporales</taxon>
        <taxon>Streptomycetaceae</taxon>
        <taxon>Streptomyces</taxon>
    </lineage>
</organism>
<evidence type="ECO:0008006" key="3">
    <source>
        <dbReference type="Google" id="ProtNLM"/>
    </source>
</evidence>
<keyword evidence="2" id="KW-1185">Reference proteome</keyword>
<comment type="caution">
    <text evidence="1">The sequence shown here is derived from an EMBL/GenBank/DDBJ whole genome shotgun (WGS) entry which is preliminary data.</text>
</comment>
<sequence>MLRPAEWDTWYAALERAFGGVPEAPEERELWRALTEHERSIGLWDGEDCVGTTGAFGFRLTVPGGGLVPAAGVTRPRTGGADCSPP</sequence>
<name>A0ABP6S9X0_9ACTN</name>
<evidence type="ECO:0000313" key="1">
    <source>
        <dbReference type="EMBL" id="GAA3371589.1"/>
    </source>
</evidence>
<evidence type="ECO:0000313" key="2">
    <source>
        <dbReference type="Proteomes" id="UP001499990"/>
    </source>
</evidence>
<accession>A0ABP6S9X0</accession>